<sequence length="142" mass="15511">MNRYHGPYSKVMRRQLPCNAYEDSPDENTAAPTIQRQVTSPTYTILPPAAALPVKKVVVLTDVCHGQVSNSIEASADQTQGVRLNQINPSVDSTSLSVLFRRPAQRFSGQKLAEFNRASFSLNAGNPPFEVQTSLGLATVHE</sequence>
<evidence type="ECO:0000313" key="2">
    <source>
        <dbReference type="Proteomes" id="UP001590950"/>
    </source>
</evidence>
<gene>
    <name evidence="1" type="ORF">N7G274_002622</name>
</gene>
<evidence type="ECO:0000313" key="1">
    <source>
        <dbReference type="EMBL" id="KAL2044847.1"/>
    </source>
</evidence>
<name>A0ABR4AGB3_9LECA</name>
<organism evidence="1 2">
    <name type="scientific">Stereocaulon virgatum</name>
    <dbReference type="NCBI Taxonomy" id="373712"/>
    <lineage>
        <taxon>Eukaryota</taxon>
        <taxon>Fungi</taxon>
        <taxon>Dikarya</taxon>
        <taxon>Ascomycota</taxon>
        <taxon>Pezizomycotina</taxon>
        <taxon>Lecanoromycetes</taxon>
        <taxon>OSLEUM clade</taxon>
        <taxon>Lecanoromycetidae</taxon>
        <taxon>Lecanorales</taxon>
        <taxon>Lecanorineae</taxon>
        <taxon>Stereocaulaceae</taxon>
        <taxon>Stereocaulon</taxon>
    </lineage>
</organism>
<accession>A0ABR4AGB3</accession>
<keyword evidence="2" id="KW-1185">Reference proteome</keyword>
<protein>
    <submittedName>
        <fullName evidence="1">Uncharacterized protein</fullName>
    </submittedName>
</protein>
<dbReference type="EMBL" id="JBEFKJ010000008">
    <property type="protein sequence ID" value="KAL2044847.1"/>
    <property type="molecule type" value="Genomic_DNA"/>
</dbReference>
<reference evidence="1 2" key="1">
    <citation type="submission" date="2024-09" db="EMBL/GenBank/DDBJ databases">
        <title>Rethinking Asexuality: The Enigmatic Case of Functional Sexual Genes in Lepraria (Stereocaulaceae).</title>
        <authorList>
            <person name="Doellman M."/>
            <person name="Sun Y."/>
            <person name="Barcenas-Pena A."/>
            <person name="Lumbsch H.T."/>
            <person name="Grewe F."/>
        </authorList>
    </citation>
    <scope>NUCLEOTIDE SEQUENCE [LARGE SCALE GENOMIC DNA]</scope>
    <source>
        <strain evidence="1 2">Mercado 3170</strain>
    </source>
</reference>
<dbReference type="Proteomes" id="UP001590950">
    <property type="component" value="Unassembled WGS sequence"/>
</dbReference>
<comment type="caution">
    <text evidence="1">The sequence shown here is derived from an EMBL/GenBank/DDBJ whole genome shotgun (WGS) entry which is preliminary data.</text>
</comment>
<proteinExistence type="predicted"/>